<reference evidence="2" key="1">
    <citation type="journal article" date="2021" name="IMA Fungus">
        <title>Genomic characterization of three marine fungi, including Emericellopsis atlantica sp. nov. with signatures of a generalist lifestyle and marine biomass degradation.</title>
        <authorList>
            <person name="Hagestad O.C."/>
            <person name="Hou L."/>
            <person name="Andersen J.H."/>
            <person name="Hansen E.H."/>
            <person name="Altermark B."/>
            <person name="Li C."/>
            <person name="Kuhnert E."/>
            <person name="Cox R.J."/>
            <person name="Crous P.W."/>
            <person name="Spatafora J.W."/>
            <person name="Lail K."/>
            <person name="Amirebrahimi M."/>
            <person name="Lipzen A."/>
            <person name="Pangilinan J."/>
            <person name="Andreopoulos W."/>
            <person name="Hayes R.D."/>
            <person name="Ng V."/>
            <person name="Grigoriev I.V."/>
            <person name="Jackson S.A."/>
            <person name="Sutton T.D.S."/>
            <person name="Dobson A.D.W."/>
            <person name="Rama T."/>
        </authorList>
    </citation>
    <scope>NUCLEOTIDE SEQUENCE</scope>
    <source>
        <strain evidence="2">TRa3180A</strain>
    </source>
</reference>
<dbReference type="AlphaFoldDB" id="A0A9P8CBY7"/>
<dbReference type="EMBL" id="MU254274">
    <property type="protein sequence ID" value="KAG9241092.1"/>
    <property type="molecule type" value="Genomic_DNA"/>
</dbReference>
<sequence>MKKRMRVAWLRSVLVLGEVSRTTRTGQVAEDPANEILVLRSHTNRIRIAALRMMSLHAGVCWLCKGSHSAVNCVFLDQARNMVKKI</sequence>
<protein>
    <recommendedName>
        <fullName evidence="4">Secreted protein</fullName>
    </recommendedName>
</protein>
<gene>
    <name evidence="2" type="ORF">BJ878DRAFT_448219</name>
</gene>
<evidence type="ECO:0008006" key="4">
    <source>
        <dbReference type="Google" id="ProtNLM"/>
    </source>
</evidence>
<keyword evidence="1" id="KW-0732">Signal</keyword>
<organism evidence="2 3">
    <name type="scientific">Calycina marina</name>
    <dbReference type="NCBI Taxonomy" id="1763456"/>
    <lineage>
        <taxon>Eukaryota</taxon>
        <taxon>Fungi</taxon>
        <taxon>Dikarya</taxon>
        <taxon>Ascomycota</taxon>
        <taxon>Pezizomycotina</taxon>
        <taxon>Leotiomycetes</taxon>
        <taxon>Helotiales</taxon>
        <taxon>Pezizellaceae</taxon>
        <taxon>Calycina</taxon>
    </lineage>
</organism>
<evidence type="ECO:0000256" key="1">
    <source>
        <dbReference type="SAM" id="SignalP"/>
    </source>
</evidence>
<comment type="caution">
    <text evidence="2">The sequence shown here is derived from an EMBL/GenBank/DDBJ whole genome shotgun (WGS) entry which is preliminary data.</text>
</comment>
<feature type="signal peptide" evidence="1">
    <location>
        <begin position="1"/>
        <end position="25"/>
    </location>
</feature>
<keyword evidence="3" id="KW-1185">Reference proteome</keyword>
<feature type="chain" id="PRO_5040154176" description="Secreted protein" evidence="1">
    <location>
        <begin position="26"/>
        <end position="86"/>
    </location>
</feature>
<accession>A0A9P8CBY7</accession>
<proteinExistence type="predicted"/>
<name>A0A9P8CBY7_9HELO</name>
<dbReference type="Proteomes" id="UP000887226">
    <property type="component" value="Unassembled WGS sequence"/>
</dbReference>
<evidence type="ECO:0000313" key="3">
    <source>
        <dbReference type="Proteomes" id="UP000887226"/>
    </source>
</evidence>
<evidence type="ECO:0000313" key="2">
    <source>
        <dbReference type="EMBL" id="KAG9241092.1"/>
    </source>
</evidence>